<protein>
    <submittedName>
        <fullName evidence="3">Fasciclin domain-containing protein</fullName>
    </submittedName>
</protein>
<evidence type="ECO:0000256" key="1">
    <source>
        <dbReference type="SAM" id="MobiDB-lite"/>
    </source>
</evidence>
<proteinExistence type="predicted"/>
<evidence type="ECO:0000259" key="2">
    <source>
        <dbReference type="PROSITE" id="PS50213"/>
    </source>
</evidence>
<dbReference type="InterPro" id="IPR036378">
    <property type="entry name" value="FAS1_dom_sf"/>
</dbReference>
<dbReference type="PROSITE" id="PS50213">
    <property type="entry name" value="FAS1"/>
    <property type="match status" value="1"/>
</dbReference>
<dbReference type="PANTHER" id="PTHR10900:SF77">
    <property type="entry name" value="FI19380P1"/>
    <property type="match status" value="1"/>
</dbReference>
<feature type="compositionally biased region" description="Polar residues" evidence="1">
    <location>
        <begin position="1"/>
        <end position="11"/>
    </location>
</feature>
<dbReference type="PANTHER" id="PTHR10900">
    <property type="entry name" value="PERIOSTIN-RELATED"/>
    <property type="match status" value="1"/>
</dbReference>
<sequence length="323" mass="34141">MLNWLKNTAQPSPARPASRLIESLPSPSSASSAAILLDPPARALRHPAALDLGDGCWREALQAAGLSSLMHSPGNLALLVPSDRAFLDLLHELKLSWPELCADLPRLRRLLLGHVLMDGSALTAARPGALLRTADQGVLQLLGDGRLRDALGRHAQTLGLIAPRQKLGPVARLIDRVLRPAERGLLDLLADSPAHSDFLQALRSTGLSSWLSGGGPITVLAPCNSAWAAQVEAGQYAAAEARAAFRLEDMLGRHLVAGRWLSDEIPWGGQIPNLSGEAVSLSPLGLISCGPSSWAQPQSLHPGSDRIANNGVLHRLACPNSLA</sequence>
<evidence type="ECO:0000313" key="3">
    <source>
        <dbReference type="EMBL" id="MDC8771496.1"/>
    </source>
</evidence>
<dbReference type="InterPro" id="IPR050904">
    <property type="entry name" value="Adhesion/Biosynth-related"/>
</dbReference>
<feature type="region of interest" description="Disordered" evidence="1">
    <location>
        <begin position="1"/>
        <end position="25"/>
    </location>
</feature>
<dbReference type="SUPFAM" id="SSF82153">
    <property type="entry name" value="FAS1 domain"/>
    <property type="match status" value="2"/>
</dbReference>
<dbReference type="Gene3D" id="2.30.180.10">
    <property type="entry name" value="FAS1 domain"/>
    <property type="match status" value="2"/>
</dbReference>
<dbReference type="Proteomes" id="UP001221189">
    <property type="component" value="Unassembled WGS sequence"/>
</dbReference>
<organism evidence="3 4">
    <name type="scientific">Roseateles albus</name>
    <dbReference type="NCBI Taxonomy" id="2987525"/>
    <lineage>
        <taxon>Bacteria</taxon>
        <taxon>Pseudomonadati</taxon>
        <taxon>Pseudomonadota</taxon>
        <taxon>Betaproteobacteria</taxon>
        <taxon>Burkholderiales</taxon>
        <taxon>Sphaerotilaceae</taxon>
        <taxon>Roseateles</taxon>
    </lineage>
</organism>
<dbReference type="RefSeq" id="WP_273599786.1">
    <property type="nucleotide sequence ID" value="NZ_JAQQXT010000004.1"/>
</dbReference>
<dbReference type="InterPro" id="IPR000782">
    <property type="entry name" value="FAS1_domain"/>
</dbReference>
<accession>A0ABT5KF99</accession>
<feature type="domain" description="FAS1" evidence="2">
    <location>
        <begin position="182"/>
        <end position="320"/>
    </location>
</feature>
<evidence type="ECO:0000313" key="4">
    <source>
        <dbReference type="Proteomes" id="UP001221189"/>
    </source>
</evidence>
<comment type="caution">
    <text evidence="3">The sequence shown here is derived from an EMBL/GenBank/DDBJ whole genome shotgun (WGS) entry which is preliminary data.</text>
</comment>
<gene>
    <name evidence="3" type="ORF">PRZ03_07915</name>
</gene>
<keyword evidence="4" id="KW-1185">Reference proteome</keyword>
<name>A0ABT5KF99_9BURK</name>
<reference evidence="3 4" key="1">
    <citation type="submission" date="2022-10" db="EMBL/GenBank/DDBJ databases">
        <title>Paucibacter sp. hw1 Genome sequencing.</title>
        <authorList>
            <person name="Park S."/>
        </authorList>
    </citation>
    <scope>NUCLEOTIDE SEQUENCE [LARGE SCALE GENOMIC DNA]</scope>
    <source>
        <strain evidence="4">hw1</strain>
    </source>
</reference>
<dbReference type="EMBL" id="JAQQXT010000004">
    <property type="protein sequence ID" value="MDC8771496.1"/>
    <property type="molecule type" value="Genomic_DNA"/>
</dbReference>
<dbReference type="Pfam" id="PF02469">
    <property type="entry name" value="Fasciclin"/>
    <property type="match status" value="1"/>
</dbReference>